<protein>
    <submittedName>
        <fullName evidence="1">Unannotated protein</fullName>
    </submittedName>
</protein>
<reference evidence="1" key="1">
    <citation type="submission" date="2020-05" db="EMBL/GenBank/DDBJ databases">
        <authorList>
            <person name="Chiriac C."/>
            <person name="Salcher M."/>
            <person name="Ghai R."/>
            <person name="Kavagutti S V."/>
        </authorList>
    </citation>
    <scope>NUCLEOTIDE SEQUENCE</scope>
</reference>
<organism evidence="1">
    <name type="scientific">freshwater metagenome</name>
    <dbReference type="NCBI Taxonomy" id="449393"/>
    <lineage>
        <taxon>unclassified sequences</taxon>
        <taxon>metagenomes</taxon>
        <taxon>ecological metagenomes</taxon>
    </lineage>
</organism>
<sequence length="79" mass="8330">MTMSHLTPGSTSATSPSTTRTFSEIFATFFFNHAIASTLFSTAITRERGASVAMASDSAPEPAPKSITEISPSISKFVI</sequence>
<proteinExistence type="predicted"/>
<dbReference type="AlphaFoldDB" id="A0A6J7K5F4"/>
<dbReference type="EMBL" id="CAFBNK010000102">
    <property type="protein sequence ID" value="CAB4951088.1"/>
    <property type="molecule type" value="Genomic_DNA"/>
</dbReference>
<accession>A0A6J7K5F4</accession>
<name>A0A6J7K5F4_9ZZZZ</name>
<evidence type="ECO:0000313" key="1">
    <source>
        <dbReference type="EMBL" id="CAB4951088.1"/>
    </source>
</evidence>
<gene>
    <name evidence="1" type="ORF">UFOPK3786_00602</name>
</gene>